<dbReference type="EMBL" id="JACGCI010000111">
    <property type="protein sequence ID" value="KAF6745015.1"/>
    <property type="molecule type" value="Genomic_DNA"/>
</dbReference>
<proteinExistence type="predicted"/>
<evidence type="ECO:0000313" key="1">
    <source>
        <dbReference type="EMBL" id="KAF6745015.1"/>
    </source>
</evidence>
<accession>A0A8H6HEM8</accession>
<dbReference type="Proteomes" id="UP000521943">
    <property type="component" value="Unassembled WGS sequence"/>
</dbReference>
<reference evidence="1 2" key="1">
    <citation type="submission" date="2020-07" db="EMBL/GenBank/DDBJ databases">
        <title>Comparative genomics of pyrophilous fungi reveals a link between fire events and developmental genes.</title>
        <authorList>
            <consortium name="DOE Joint Genome Institute"/>
            <person name="Steindorff A.S."/>
            <person name="Carver A."/>
            <person name="Calhoun S."/>
            <person name="Stillman K."/>
            <person name="Liu H."/>
            <person name="Lipzen A."/>
            <person name="Pangilinan J."/>
            <person name="Labutti K."/>
            <person name="Bruns T.D."/>
            <person name="Grigoriev I.V."/>
        </authorList>
    </citation>
    <scope>NUCLEOTIDE SEQUENCE [LARGE SCALE GENOMIC DNA]</scope>
    <source>
        <strain evidence="1 2">CBS 144469</strain>
    </source>
</reference>
<gene>
    <name evidence="1" type="ORF">DFP72DRAFT_926944</name>
</gene>
<organism evidence="1 2">
    <name type="scientific">Ephemerocybe angulata</name>
    <dbReference type="NCBI Taxonomy" id="980116"/>
    <lineage>
        <taxon>Eukaryota</taxon>
        <taxon>Fungi</taxon>
        <taxon>Dikarya</taxon>
        <taxon>Basidiomycota</taxon>
        <taxon>Agaricomycotina</taxon>
        <taxon>Agaricomycetes</taxon>
        <taxon>Agaricomycetidae</taxon>
        <taxon>Agaricales</taxon>
        <taxon>Agaricineae</taxon>
        <taxon>Psathyrellaceae</taxon>
        <taxon>Ephemerocybe</taxon>
    </lineage>
</organism>
<name>A0A8H6HEM8_9AGAR</name>
<dbReference type="AlphaFoldDB" id="A0A8H6HEM8"/>
<protein>
    <recommendedName>
        <fullName evidence="3">FIST domain-containing protein</fullName>
    </recommendedName>
</protein>
<keyword evidence="2" id="KW-1185">Reference proteome</keyword>
<comment type="caution">
    <text evidence="1">The sequence shown here is derived from an EMBL/GenBank/DDBJ whole genome shotgun (WGS) entry which is preliminary data.</text>
</comment>
<evidence type="ECO:0008006" key="3">
    <source>
        <dbReference type="Google" id="ProtNLM"/>
    </source>
</evidence>
<evidence type="ECO:0000313" key="2">
    <source>
        <dbReference type="Proteomes" id="UP000521943"/>
    </source>
</evidence>
<sequence>MPLHLTTILARNPSILEHHIRNVVERYTRQNLICFFALTANDTVDWTRYWQLLRSINESQTVGCLSSTFSGVKTPRGDLSRYLGCSIGVFDPSEAVCFRSTIQGDRQAQVGRWHSFRKSEEDAGTPWPLTDGPISWDDVWGRRGEAEDSVSLDLGNTRPEDVQSLVYFTDRSYQGLSRSLVQSYPLAYKVGLIATPTLTVTELPATLLHQNSILSTGAIGLALKKPYTQNLAFQNLQSISEPMHVDNSQGNIIQSLNGDTNPTQILLRILENTPGTTASNPAAFRFLNEKVFIGQVGADGKPYRVVHLTSGDPSRGGLAVSGDVAPTPGSKVQFFTQTGSPNTTLELQSGSSKKFSFVTVPELVSSDELIDMDDQQSIVLEDVFLAATDVGIVAHRPGDKEACTGLDCPVGTTVSLEAIEGL</sequence>
<dbReference type="OrthoDB" id="10251508at2759"/>